<dbReference type="Gene3D" id="3.40.50.720">
    <property type="entry name" value="NAD(P)-binding Rossmann-like Domain"/>
    <property type="match status" value="1"/>
</dbReference>
<proteinExistence type="predicted"/>
<dbReference type="InterPro" id="IPR020843">
    <property type="entry name" value="ER"/>
</dbReference>
<dbReference type="OrthoDB" id="9792162at2"/>
<dbReference type="CDD" id="cd05289">
    <property type="entry name" value="MDR_like_2"/>
    <property type="match status" value="1"/>
</dbReference>
<dbReference type="InterPro" id="IPR011032">
    <property type="entry name" value="GroES-like_sf"/>
</dbReference>
<accession>A0A2A5RNG0</accession>
<dbReference type="InterPro" id="IPR050700">
    <property type="entry name" value="YIM1/Zinc_Alcohol_DH_Fams"/>
</dbReference>
<protein>
    <submittedName>
        <fullName evidence="3">Zinc-binding dehydrogenase</fullName>
    </submittedName>
</protein>
<dbReference type="InterPro" id="IPR036291">
    <property type="entry name" value="NAD(P)-bd_dom_sf"/>
</dbReference>
<organism evidence="3 4">
    <name type="scientific">Lactococcus fujiensis JCM 16395</name>
    <dbReference type="NCBI Taxonomy" id="1291764"/>
    <lineage>
        <taxon>Bacteria</taxon>
        <taxon>Bacillati</taxon>
        <taxon>Bacillota</taxon>
        <taxon>Bacilli</taxon>
        <taxon>Lactobacillales</taxon>
        <taxon>Streptococcaceae</taxon>
        <taxon>Lactococcus</taxon>
    </lineage>
</organism>
<dbReference type="STRING" id="1291764.GCA_001311235_01293"/>
<evidence type="ECO:0000313" key="4">
    <source>
        <dbReference type="Proteomes" id="UP000218181"/>
    </source>
</evidence>
<evidence type="ECO:0000259" key="2">
    <source>
        <dbReference type="SMART" id="SM00829"/>
    </source>
</evidence>
<dbReference type="Pfam" id="PF08240">
    <property type="entry name" value="ADH_N"/>
    <property type="match status" value="1"/>
</dbReference>
<reference evidence="3 4" key="1">
    <citation type="submission" date="2014-12" db="EMBL/GenBank/DDBJ databases">
        <title>Draft genome sequences of 10 type strains of Lactococcus.</title>
        <authorList>
            <person name="Sun Z."/>
            <person name="Zhong Z."/>
            <person name="Liu W."/>
            <person name="Zhang W."/>
            <person name="Zhang H."/>
        </authorList>
    </citation>
    <scope>NUCLEOTIDE SEQUENCE [LARGE SCALE GENOMIC DNA]</scope>
    <source>
        <strain evidence="3 4">JCM 16395</strain>
    </source>
</reference>
<evidence type="ECO:0000313" key="3">
    <source>
        <dbReference type="EMBL" id="PCS00873.1"/>
    </source>
</evidence>
<name>A0A2A5RNG0_9LACT</name>
<keyword evidence="4" id="KW-1185">Reference proteome</keyword>
<dbReference type="Proteomes" id="UP000218181">
    <property type="component" value="Unassembled WGS sequence"/>
</dbReference>
<dbReference type="GO" id="GO:0008270">
    <property type="term" value="F:zinc ion binding"/>
    <property type="evidence" value="ECO:0007669"/>
    <property type="project" value="InterPro"/>
</dbReference>
<dbReference type="PANTHER" id="PTHR11695:SF294">
    <property type="entry name" value="RETICULON-4-INTERACTING PROTEIN 1, MITOCHONDRIAL"/>
    <property type="match status" value="1"/>
</dbReference>
<keyword evidence="1" id="KW-0560">Oxidoreductase</keyword>
<feature type="domain" description="Enoyl reductase (ER)" evidence="2">
    <location>
        <begin position="11"/>
        <end position="307"/>
    </location>
</feature>
<evidence type="ECO:0000256" key="1">
    <source>
        <dbReference type="ARBA" id="ARBA00023002"/>
    </source>
</evidence>
<dbReference type="EMBL" id="JXJU01000002">
    <property type="protein sequence ID" value="PCS00873.1"/>
    <property type="molecule type" value="Genomic_DNA"/>
</dbReference>
<dbReference type="RefSeq" id="WP_096817026.1">
    <property type="nucleotide sequence ID" value="NZ_JXJU01000002.1"/>
</dbReference>
<comment type="caution">
    <text evidence="3">The sequence shown here is derived from an EMBL/GenBank/DDBJ whole genome shotgun (WGS) entry which is preliminary data.</text>
</comment>
<dbReference type="InterPro" id="IPR002364">
    <property type="entry name" value="Quin_OxRdtase/zeta-crystal_CS"/>
</dbReference>
<dbReference type="PROSITE" id="PS01162">
    <property type="entry name" value="QOR_ZETA_CRYSTAL"/>
    <property type="match status" value="1"/>
</dbReference>
<dbReference type="SUPFAM" id="SSF50129">
    <property type="entry name" value="GroES-like"/>
    <property type="match status" value="1"/>
</dbReference>
<dbReference type="AlphaFoldDB" id="A0A2A5RNG0"/>
<dbReference type="SMART" id="SM00829">
    <property type="entry name" value="PKS_ER"/>
    <property type="match status" value="1"/>
</dbReference>
<dbReference type="InterPro" id="IPR013154">
    <property type="entry name" value="ADH-like_N"/>
</dbReference>
<dbReference type="Gene3D" id="3.90.180.10">
    <property type="entry name" value="Medium-chain alcohol dehydrogenases, catalytic domain"/>
    <property type="match status" value="1"/>
</dbReference>
<dbReference type="GO" id="GO:0016491">
    <property type="term" value="F:oxidoreductase activity"/>
    <property type="evidence" value="ECO:0007669"/>
    <property type="project" value="UniProtKB-KW"/>
</dbReference>
<sequence length="310" mass="33512">MINALRYSNFGGIEQLKWEKIESPEVLAGQIRVRVTAVSINPMDWLIIGNPQMAQQFGVQLPQKFGYDFAGIVDKTSQGVTAYKVGDRVFGTTYDGAASEQIILPVKSDSRHRIVKTPDFITDEIASSLGVAGMTAANCLNTIKLNSDDTVLIGGAAGGVGVFTVQLAKIRGARVIGTSSPSTFDFLRRLGAEPIAYGDQLLTNLQQTEAPKITAAIDLYSHDVVNVALELGVPKEKITSIIMYPPLPEGIKTSTGGAATEEDMKVILEAIQTKQLVVLIAEKFSIQDYEEAIKTQMARHTHGKIVMTLS</sequence>
<dbReference type="SUPFAM" id="SSF51735">
    <property type="entry name" value="NAD(P)-binding Rossmann-fold domains"/>
    <property type="match status" value="1"/>
</dbReference>
<dbReference type="PANTHER" id="PTHR11695">
    <property type="entry name" value="ALCOHOL DEHYDROGENASE RELATED"/>
    <property type="match status" value="1"/>
</dbReference>
<gene>
    <name evidence="3" type="ORF">RT41_GL000663</name>
</gene>